<evidence type="ECO:0000313" key="2">
    <source>
        <dbReference type="Proteomes" id="UP000006851"/>
    </source>
</evidence>
<dbReference type="KEGG" id="cgo:Corgl_1286"/>
<dbReference type="Proteomes" id="UP000006851">
    <property type="component" value="Chromosome"/>
</dbReference>
<gene>
    <name evidence="1" type="ordered locus">Corgl_1286</name>
</gene>
<accession>F2N8K4</accession>
<dbReference type="AlphaFoldDB" id="F2N8K4"/>
<dbReference type="eggNOG" id="ENOG5032DNV">
    <property type="taxonomic scope" value="Bacteria"/>
</dbReference>
<sequence length="68" mass="7456">MSFSTALAAALRHKGLREADIVGGDISSSYISRLLSGQLREPTWPKACEIVDRLGMSLEEFRSLSESD</sequence>
<dbReference type="InterPro" id="IPR010982">
    <property type="entry name" value="Lambda_DNA-bd_dom_sf"/>
</dbReference>
<organism evidence="1 2">
    <name type="scientific">Coriobacterium glomerans (strain ATCC 49209 / DSM 20642 / JCM 10262 / PW2)</name>
    <dbReference type="NCBI Taxonomy" id="700015"/>
    <lineage>
        <taxon>Bacteria</taxon>
        <taxon>Bacillati</taxon>
        <taxon>Actinomycetota</taxon>
        <taxon>Coriobacteriia</taxon>
        <taxon>Coriobacteriales</taxon>
        <taxon>Coriobacteriaceae</taxon>
        <taxon>Coriobacterium</taxon>
    </lineage>
</organism>
<dbReference type="STRING" id="700015.Corgl_1286"/>
<dbReference type="GO" id="GO:0003677">
    <property type="term" value="F:DNA binding"/>
    <property type="evidence" value="ECO:0007669"/>
    <property type="project" value="InterPro"/>
</dbReference>
<reference evidence="2" key="1">
    <citation type="journal article" date="2013" name="Stand. Genomic Sci.">
        <title>Complete genome sequence of Coriobacterium glomerans type strain (PW2(T)) from the midgut of Pyrrhocoris apterus L. (red soldier bug).</title>
        <authorList>
            <person name="Stackebrandt E."/>
            <person name="Zeytun A."/>
            <person name="Lapidus A."/>
            <person name="Nolan M."/>
            <person name="Lucas S."/>
            <person name="Hammon N."/>
            <person name="Deshpande S."/>
            <person name="Cheng J.F."/>
            <person name="Tapia R."/>
            <person name="Goodwin L.A."/>
            <person name="Pitluck S."/>
            <person name="Liolios K."/>
            <person name="Pagani I."/>
            <person name="Ivanova N."/>
            <person name="Mavromatis K."/>
            <person name="Mikhailova N."/>
            <person name="Huntemann M."/>
            <person name="Pati A."/>
            <person name="Chen A."/>
            <person name="Palaniappan K."/>
            <person name="Chang Y.J."/>
            <person name="Land M."/>
            <person name="Hauser L."/>
            <person name="Rohde M."/>
            <person name="Pukall R."/>
            <person name="Goker M."/>
            <person name="Detter J.C."/>
            <person name="Woyke T."/>
            <person name="Bristow J."/>
            <person name="Eisen J.A."/>
            <person name="Markowitz V."/>
            <person name="Hugenholtz P."/>
            <person name="Kyrpides N.C."/>
            <person name="Klenk H.P."/>
        </authorList>
    </citation>
    <scope>NUCLEOTIDE SEQUENCE</scope>
    <source>
        <strain evidence="2">ATCC 49209 / DSM 20642 / JCM 10262 / PW2</strain>
    </source>
</reference>
<dbReference type="EMBL" id="CP002628">
    <property type="protein sequence ID" value="AEB07387.1"/>
    <property type="molecule type" value="Genomic_DNA"/>
</dbReference>
<evidence type="ECO:0000313" key="1">
    <source>
        <dbReference type="EMBL" id="AEB07387.1"/>
    </source>
</evidence>
<dbReference type="HOGENOM" id="CLU_185921_0_0_11"/>
<dbReference type="SUPFAM" id="SSF47413">
    <property type="entry name" value="lambda repressor-like DNA-binding domains"/>
    <property type="match status" value="1"/>
</dbReference>
<protein>
    <submittedName>
        <fullName evidence="1">Transcriptional regulator</fullName>
    </submittedName>
</protein>
<dbReference type="OrthoDB" id="3543522at2"/>
<dbReference type="RefSeq" id="WP_013709130.1">
    <property type="nucleotide sequence ID" value="NC_015389.1"/>
</dbReference>
<proteinExistence type="predicted"/>
<name>F2N8K4_CORGP</name>
<keyword evidence="2" id="KW-1185">Reference proteome</keyword>